<keyword evidence="3" id="KW-1185">Reference proteome</keyword>
<sequence length="652" mass="71965">MLTQVNPLMVLGMHRSGTSVLAGCLHILGIELGTDMMPANARNEIGYWENENLMTIHEVLLRQLGCSWDMVGSLPADWLESAAGQKAKQRLKSFLDRTFRTDKLWAVKDPRLSMLFPLWAEVLEQRNEKPGLIVIVRHPDEVAASLAKRDTMDIRKGLLLWFAYNRETFAACRARPHVVITYDQLLGDPLATLDTIEKKLGINYPKSLQDNIPAILSFVSTDLKHEHRSPRKYPGEGTSSYFSALYENIRCLAADQNIAKPQIPISPDGEAVPENGQESLSPLLLITEPAVSNKDEQPDLPNREYLRATAPQLFDRLFEHIGLQEREWLSQRMARERRVLTSTAVGSTLFAVVFFPSAQGETYADQFSETFLLDQEGWQELTCVINNPEGLAQHGLRIDPLNTKGVAFISEIQILNMSTRETLARFADPADFKQIRAGGHAVVIPDQKHFTIWSFDCDPQIYLPPLAQADSPLELRIWIKVQTNQEPLRKIWAVREQALAETLARLSAVQENAQTAAGAAAARIQELEGQLLTAASEAAARIQELEMQLLTAAHEMSAVQENAQTAAGAAAARIQELEGRLLTAASEMSAVQENAQTAAGAAAARIQELEGRLLTAASEMSAVQENAQTAAGAAAARIQELEGRLLTAASEM</sequence>
<dbReference type="EMBL" id="JAAGRQ010000070">
    <property type="protein sequence ID" value="NDY57944.1"/>
    <property type="molecule type" value="Genomic_DNA"/>
</dbReference>
<dbReference type="SUPFAM" id="SSF52540">
    <property type="entry name" value="P-loop containing nucleoside triphosphate hydrolases"/>
    <property type="match status" value="1"/>
</dbReference>
<evidence type="ECO:0000256" key="1">
    <source>
        <dbReference type="SAM" id="Coils"/>
    </source>
</evidence>
<dbReference type="InterPro" id="IPR027417">
    <property type="entry name" value="P-loop_NTPase"/>
</dbReference>
<comment type="caution">
    <text evidence="2">The sequence shown here is derived from an EMBL/GenBank/DDBJ whole genome shotgun (WGS) entry which is preliminary data.</text>
</comment>
<reference evidence="2 3" key="1">
    <citation type="submission" date="2020-02" db="EMBL/GenBank/DDBJ databases">
        <title>Comparative genomics of sulfur disproportionating microorganisms.</title>
        <authorList>
            <person name="Ward L.M."/>
            <person name="Bertran E."/>
            <person name="Johnston D.T."/>
        </authorList>
    </citation>
    <scope>NUCLEOTIDE SEQUENCE [LARGE SCALE GENOMIC DNA]</scope>
    <source>
        <strain evidence="2 3">DSM 3696</strain>
    </source>
</reference>
<feature type="non-terminal residue" evidence="2">
    <location>
        <position position="652"/>
    </location>
</feature>
<gene>
    <name evidence="2" type="ORF">G3N56_14505</name>
</gene>
<evidence type="ECO:0008006" key="4">
    <source>
        <dbReference type="Google" id="ProtNLM"/>
    </source>
</evidence>
<dbReference type="Gene3D" id="3.40.50.300">
    <property type="entry name" value="P-loop containing nucleotide triphosphate hydrolases"/>
    <property type="match status" value="1"/>
</dbReference>
<protein>
    <recommendedName>
        <fullName evidence="4">Sulfotransferase family protein</fullName>
    </recommendedName>
</protein>
<evidence type="ECO:0000313" key="2">
    <source>
        <dbReference type="EMBL" id="NDY57944.1"/>
    </source>
</evidence>
<organism evidence="2 3">
    <name type="scientific">Desulfolutivibrio sulfodismutans</name>
    <dbReference type="NCBI Taxonomy" id="63561"/>
    <lineage>
        <taxon>Bacteria</taxon>
        <taxon>Pseudomonadati</taxon>
        <taxon>Thermodesulfobacteriota</taxon>
        <taxon>Desulfovibrionia</taxon>
        <taxon>Desulfovibrionales</taxon>
        <taxon>Desulfovibrionaceae</taxon>
        <taxon>Desulfolutivibrio</taxon>
    </lineage>
</organism>
<evidence type="ECO:0000313" key="3">
    <source>
        <dbReference type="Proteomes" id="UP000469724"/>
    </source>
</evidence>
<dbReference type="RefSeq" id="WP_211922222.1">
    <property type="nucleotide sequence ID" value="NZ_JAAGRQ010000070.1"/>
</dbReference>
<proteinExistence type="predicted"/>
<name>A0A7K3NP26_9BACT</name>
<feature type="coiled-coil region" evidence="1">
    <location>
        <begin position="535"/>
        <end position="626"/>
    </location>
</feature>
<dbReference type="Proteomes" id="UP000469724">
    <property type="component" value="Unassembled WGS sequence"/>
</dbReference>
<keyword evidence="1" id="KW-0175">Coiled coil</keyword>
<accession>A0A7K3NP26</accession>
<dbReference type="AlphaFoldDB" id="A0A7K3NP26"/>